<dbReference type="Pfam" id="PF02298">
    <property type="entry name" value="Cu_bind_like"/>
    <property type="match status" value="1"/>
</dbReference>
<comment type="caution">
    <text evidence="5">The sequence shown here is derived from an EMBL/GenBank/DDBJ whole genome shotgun (WGS) entry which is preliminary data.</text>
</comment>
<dbReference type="PROSITE" id="PS51257">
    <property type="entry name" value="PROKAR_LIPOPROTEIN"/>
    <property type="match status" value="1"/>
</dbReference>
<dbReference type="GO" id="GO:0009055">
    <property type="term" value="F:electron transfer activity"/>
    <property type="evidence" value="ECO:0007669"/>
    <property type="project" value="InterPro"/>
</dbReference>
<gene>
    <name evidence="5" type="ORF">KI387_039026</name>
</gene>
<evidence type="ECO:0000313" key="6">
    <source>
        <dbReference type="Proteomes" id="UP000824469"/>
    </source>
</evidence>
<evidence type="ECO:0000256" key="1">
    <source>
        <dbReference type="ARBA" id="ARBA00023157"/>
    </source>
</evidence>
<dbReference type="OMA" id="VKSHDEW"/>
<dbReference type="CDD" id="cd04216">
    <property type="entry name" value="Phytocyanin"/>
    <property type="match status" value="1"/>
</dbReference>
<sequence length="165" mass="17921">MISSSSRGGWHCHCVLSIVLVLSVIGGCSGIQHVVGDDRGWSWDSSSDPIRFNLWAARKVFRVGDNLWFAYASASQNVVEVKSHDEWVSCNVSNPIRLYNAGVDSVPLVDVGTRYFASGKMEDCLQNGMKLHINVLPSDTKTTTVPSHSHLTAQAPTSSAMSISI</sequence>
<organism evidence="5 6">
    <name type="scientific">Taxus chinensis</name>
    <name type="common">Chinese yew</name>
    <name type="synonym">Taxus wallichiana var. chinensis</name>
    <dbReference type="NCBI Taxonomy" id="29808"/>
    <lineage>
        <taxon>Eukaryota</taxon>
        <taxon>Viridiplantae</taxon>
        <taxon>Streptophyta</taxon>
        <taxon>Embryophyta</taxon>
        <taxon>Tracheophyta</taxon>
        <taxon>Spermatophyta</taxon>
        <taxon>Pinopsida</taxon>
        <taxon>Pinidae</taxon>
        <taxon>Conifers II</taxon>
        <taxon>Cupressales</taxon>
        <taxon>Taxaceae</taxon>
        <taxon>Taxus</taxon>
    </lineage>
</organism>
<reference evidence="5 6" key="1">
    <citation type="journal article" date="2021" name="Nat. Plants">
        <title>The Taxus genome provides insights into paclitaxel biosynthesis.</title>
        <authorList>
            <person name="Xiong X."/>
            <person name="Gou J."/>
            <person name="Liao Q."/>
            <person name="Li Y."/>
            <person name="Zhou Q."/>
            <person name="Bi G."/>
            <person name="Li C."/>
            <person name="Du R."/>
            <person name="Wang X."/>
            <person name="Sun T."/>
            <person name="Guo L."/>
            <person name="Liang H."/>
            <person name="Lu P."/>
            <person name="Wu Y."/>
            <person name="Zhang Z."/>
            <person name="Ro D.K."/>
            <person name="Shang Y."/>
            <person name="Huang S."/>
            <person name="Yan J."/>
        </authorList>
    </citation>
    <scope>NUCLEOTIDE SEQUENCE [LARGE SCALE GENOMIC DNA]</scope>
    <source>
        <strain evidence="5">Ta-2019</strain>
    </source>
</reference>
<evidence type="ECO:0000259" key="4">
    <source>
        <dbReference type="PROSITE" id="PS51485"/>
    </source>
</evidence>
<dbReference type="Gene3D" id="2.60.40.420">
    <property type="entry name" value="Cupredoxins - blue copper proteins"/>
    <property type="match status" value="1"/>
</dbReference>
<dbReference type="Proteomes" id="UP000824469">
    <property type="component" value="Unassembled WGS sequence"/>
</dbReference>
<dbReference type="InterPro" id="IPR008972">
    <property type="entry name" value="Cupredoxin"/>
</dbReference>
<protein>
    <recommendedName>
        <fullName evidence="4">Phytocyanin domain-containing protein</fullName>
    </recommendedName>
</protein>
<dbReference type="FunFam" id="2.60.40.420:FF:000034">
    <property type="entry name" value="Cupredoxin superfamily protein"/>
    <property type="match status" value="1"/>
</dbReference>
<evidence type="ECO:0000256" key="2">
    <source>
        <dbReference type="ARBA" id="ARBA00023180"/>
    </source>
</evidence>
<feature type="non-terminal residue" evidence="5">
    <location>
        <position position="1"/>
    </location>
</feature>
<feature type="signal peptide" evidence="3">
    <location>
        <begin position="1"/>
        <end position="30"/>
    </location>
</feature>
<name>A0AA38CAY0_TAXCH</name>
<dbReference type="PROSITE" id="PS51485">
    <property type="entry name" value="PHYTOCYANIN"/>
    <property type="match status" value="1"/>
</dbReference>
<dbReference type="EMBL" id="JAHRHJ020000011">
    <property type="protein sequence ID" value="KAH9295438.1"/>
    <property type="molecule type" value="Genomic_DNA"/>
</dbReference>
<dbReference type="GO" id="GO:0005886">
    <property type="term" value="C:plasma membrane"/>
    <property type="evidence" value="ECO:0007669"/>
    <property type="project" value="TreeGrafter"/>
</dbReference>
<feature type="chain" id="PRO_5041312824" description="Phytocyanin domain-containing protein" evidence="3">
    <location>
        <begin position="31"/>
        <end position="165"/>
    </location>
</feature>
<evidence type="ECO:0000256" key="3">
    <source>
        <dbReference type="SAM" id="SignalP"/>
    </source>
</evidence>
<keyword evidence="3" id="KW-0732">Signal</keyword>
<accession>A0AA38CAY0</accession>
<keyword evidence="1" id="KW-1015">Disulfide bond</keyword>
<keyword evidence="2" id="KW-0325">Glycoprotein</keyword>
<dbReference type="InterPro" id="IPR039391">
    <property type="entry name" value="Phytocyanin-like"/>
</dbReference>
<feature type="domain" description="Phytocyanin" evidence="4">
    <location>
        <begin position="31"/>
        <end position="137"/>
    </location>
</feature>
<dbReference type="AlphaFoldDB" id="A0AA38CAY0"/>
<dbReference type="PANTHER" id="PTHR33021">
    <property type="entry name" value="BLUE COPPER PROTEIN"/>
    <property type="match status" value="1"/>
</dbReference>
<dbReference type="PANTHER" id="PTHR33021:SF31">
    <property type="entry name" value="OS02G0720100 PROTEIN"/>
    <property type="match status" value="1"/>
</dbReference>
<dbReference type="SUPFAM" id="SSF49503">
    <property type="entry name" value="Cupredoxins"/>
    <property type="match status" value="1"/>
</dbReference>
<dbReference type="InterPro" id="IPR003245">
    <property type="entry name" value="Phytocyanin_dom"/>
</dbReference>
<keyword evidence="6" id="KW-1185">Reference proteome</keyword>
<evidence type="ECO:0000313" key="5">
    <source>
        <dbReference type="EMBL" id="KAH9295438.1"/>
    </source>
</evidence>
<proteinExistence type="predicted"/>